<keyword evidence="2 4" id="KW-0238">DNA-binding</keyword>
<gene>
    <name evidence="7" type="primary">xerC6</name>
    <name evidence="7" type="ORF">FEAC_19740</name>
</gene>
<dbReference type="GO" id="GO:0015074">
    <property type="term" value="P:DNA integration"/>
    <property type="evidence" value="ECO:0007669"/>
    <property type="project" value="InterPro"/>
</dbReference>
<dbReference type="EMBL" id="JXUW01000019">
    <property type="protein sequence ID" value="KJE76239.1"/>
    <property type="molecule type" value="Genomic_DNA"/>
</dbReference>
<evidence type="ECO:0000313" key="8">
    <source>
        <dbReference type="Proteomes" id="UP000032336"/>
    </source>
</evidence>
<accession>A0A0D8FTI8</accession>
<dbReference type="PROSITE" id="PS51898">
    <property type="entry name" value="TYR_RECOMBINASE"/>
    <property type="match status" value="1"/>
</dbReference>
<dbReference type="PANTHER" id="PTHR30349">
    <property type="entry name" value="PHAGE INTEGRASE-RELATED"/>
    <property type="match status" value="1"/>
</dbReference>
<dbReference type="GO" id="GO:0006310">
    <property type="term" value="P:DNA recombination"/>
    <property type="evidence" value="ECO:0007669"/>
    <property type="project" value="UniProtKB-KW"/>
</dbReference>
<dbReference type="GO" id="GO:0003677">
    <property type="term" value="F:DNA binding"/>
    <property type="evidence" value="ECO:0007669"/>
    <property type="project" value="UniProtKB-UniRule"/>
</dbReference>
<evidence type="ECO:0000256" key="1">
    <source>
        <dbReference type="ARBA" id="ARBA00008857"/>
    </source>
</evidence>
<dbReference type="RefSeq" id="WP_035390952.1">
    <property type="nucleotide sequence ID" value="NZ_JQKF01000034.1"/>
</dbReference>
<evidence type="ECO:0000259" key="5">
    <source>
        <dbReference type="PROSITE" id="PS51898"/>
    </source>
</evidence>
<keyword evidence="8" id="KW-1185">Reference proteome</keyword>
<comment type="caution">
    <text evidence="7">The sequence shown here is derived from an EMBL/GenBank/DDBJ whole genome shotgun (WGS) entry which is preliminary data.</text>
</comment>
<evidence type="ECO:0000313" key="7">
    <source>
        <dbReference type="EMBL" id="KJE76239.1"/>
    </source>
</evidence>
<sequence>MNKEEKLTAYQLALGKAPLSANTKRAYASRVAAFLEWLPEGADLASDRDFVIRDYRQHLKDGHRSPSTVNSHLDAVGHLCLTLGFGAPSARHEHLPQASPRALEPKEQTLFLRSAEKADLSRDRAIGLLGFYSGLRVAELAALNIEDVVLSARKGTVTVWHGKGDRHRELPLHPEARKAVNEWLGDRWFSESDALFINRRGGRLSSRSICEIVVQLGTSVGLEMSTHTLRHTFGTNLVRQGTDIVIVAEMMGHSRLESTRRYSLPSAGDRVKAIAGLPVEG</sequence>
<feature type="domain" description="Core-binding (CB)" evidence="6">
    <location>
        <begin position="1"/>
        <end position="84"/>
    </location>
</feature>
<dbReference type="InterPro" id="IPR050090">
    <property type="entry name" value="Tyrosine_recombinase_XerCD"/>
</dbReference>
<evidence type="ECO:0000256" key="2">
    <source>
        <dbReference type="ARBA" id="ARBA00023125"/>
    </source>
</evidence>
<dbReference type="SUPFAM" id="SSF56349">
    <property type="entry name" value="DNA breaking-rejoining enzymes"/>
    <property type="match status" value="1"/>
</dbReference>
<protein>
    <submittedName>
        <fullName evidence="7">Tyrosine recombinase XerC</fullName>
    </submittedName>
</protein>
<name>A0A0D8FTI8_9ACTN</name>
<dbReference type="OrthoDB" id="3216862at2"/>
<comment type="similarity">
    <text evidence="1">Belongs to the 'phage' integrase family.</text>
</comment>
<dbReference type="InterPro" id="IPR002104">
    <property type="entry name" value="Integrase_catalytic"/>
</dbReference>
<dbReference type="InterPro" id="IPR011010">
    <property type="entry name" value="DNA_brk_join_enz"/>
</dbReference>
<dbReference type="InterPro" id="IPR044068">
    <property type="entry name" value="CB"/>
</dbReference>
<dbReference type="Proteomes" id="UP000032336">
    <property type="component" value="Unassembled WGS sequence"/>
</dbReference>
<dbReference type="AlphaFoldDB" id="A0A0D8FTI8"/>
<evidence type="ECO:0000259" key="6">
    <source>
        <dbReference type="PROSITE" id="PS51900"/>
    </source>
</evidence>
<dbReference type="GeneID" id="78373088"/>
<dbReference type="PANTHER" id="PTHR30349:SF41">
    <property type="entry name" value="INTEGRASE_RECOMBINASE PROTEIN MJ0367-RELATED"/>
    <property type="match status" value="1"/>
</dbReference>
<dbReference type="eggNOG" id="COG4974">
    <property type="taxonomic scope" value="Bacteria"/>
</dbReference>
<dbReference type="Gene3D" id="1.10.443.10">
    <property type="entry name" value="Intergrase catalytic core"/>
    <property type="match status" value="1"/>
</dbReference>
<dbReference type="InterPro" id="IPR013762">
    <property type="entry name" value="Integrase-like_cat_sf"/>
</dbReference>
<keyword evidence="3" id="KW-0233">DNA recombination</keyword>
<dbReference type="Gene3D" id="1.10.150.130">
    <property type="match status" value="1"/>
</dbReference>
<dbReference type="PATRIC" id="fig|1121877.4.peg.2195"/>
<evidence type="ECO:0000256" key="4">
    <source>
        <dbReference type="PROSITE-ProRule" id="PRU01248"/>
    </source>
</evidence>
<organism evidence="7 8">
    <name type="scientific">Ferrimicrobium acidiphilum DSM 19497</name>
    <dbReference type="NCBI Taxonomy" id="1121877"/>
    <lineage>
        <taxon>Bacteria</taxon>
        <taxon>Bacillati</taxon>
        <taxon>Actinomycetota</taxon>
        <taxon>Acidimicrobiia</taxon>
        <taxon>Acidimicrobiales</taxon>
        <taxon>Acidimicrobiaceae</taxon>
        <taxon>Ferrimicrobium</taxon>
    </lineage>
</organism>
<dbReference type="Pfam" id="PF00589">
    <property type="entry name" value="Phage_integrase"/>
    <property type="match status" value="1"/>
</dbReference>
<dbReference type="InterPro" id="IPR010998">
    <property type="entry name" value="Integrase_recombinase_N"/>
</dbReference>
<reference evidence="7 8" key="1">
    <citation type="submission" date="2015-01" db="EMBL/GenBank/DDBJ databases">
        <title>Draft genome of the acidophilic iron oxidizer Ferrimicrobium acidiphilum strain T23.</title>
        <authorList>
            <person name="Poehlein A."/>
            <person name="Eisen S."/>
            <person name="Schloemann M."/>
            <person name="Johnson B.D."/>
            <person name="Daniel R."/>
            <person name="Muehling M."/>
        </authorList>
    </citation>
    <scope>NUCLEOTIDE SEQUENCE [LARGE SCALE GENOMIC DNA]</scope>
    <source>
        <strain evidence="7 8">T23</strain>
    </source>
</reference>
<evidence type="ECO:0000256" key="3">
    <source>
        <dbReference type="ARBA" id="ARBA00023172"/>
    </source>
</evidence>
<feature type="domain" description="Tyr recombinase" evidence="5">
    <location>
        <begin position="98"/>
        <end position="276"/>
    </location>
</feature>
<dbReference type="STRING" id="1121877.FEAC_19740"/>
<dbReference type="PROSITE" id="PS51900">
    <property type="entry name" value="CB"/>
    <property type="match status" value="1"/>
</dbReference>
<proteinExistence type="inferred from homology"/>